<dbReference type="Proteomes" id="UP000546162">
    <property type="component" value="Unassembled WGS sequence"/>
</dbReference>
<evidence type="ECO:0000256" key="1">
    <source>
        <dbReference type="SAM" id="MobiDB-lite"/>
    </source>
</evidence>
<feature type="transmembrane region" description="Helical" evidence="2">
    <location>
        <begin position="6"/>
        <end position="29"/>
    </location>
</feature>
<keyword evidence="2" id="KW-0472">Membrane</keyword>
<proteinExistence type="predicted"/>
<keyword evidence="2" id="KW-1133">Transmembrane helix</keyword>
<evidence type="ECO:0000256" key="2">
    <source>
        <dbReference type="SAM" id="Phobius"/>
    </source>
</evidence>
<dbReference type="AlphaFoldDB" id="A0A7W7H0W8"/>
<feature type="region of interest" description="Disordered" evidence="1">
    <location>
        <begin position="31"/>
        <end position="68"/>
    </location>
</feature>
<accession>A0A7W7H0W8</accession>
<dbReference type="EMBL" id="JACHNB010000001">
    <property type="protein sequence ID" value="MBB4741951.1"/>
    <property type="molecule type" value="Genomic_DNA"/>
</dbReference>
<reference evidence="3 4" key="1">
    <citation type="submission" date="2020-08" db="EMBL/GenBank/DDBJ databases">
        <title>Sequencing the genomes of 1000 actinobacteria strains.</title>
        <authorList>
            <person name="Klenk H.-P."/>
        </authorList>
    </citation>
    <scope>NUCLEOTIDE SEQUENCE [LARGE SCALE GENOMIC DNA]</scope>
    <source>
        <strain evidence="3 4">DSM 45809</strain>
    </source>
</reference>
<keyword evidence="4" id="KW-1185">Reference proteome</keyword>
<gene>
    <name evidence="3" type="ORF">BJY16_005410</name>
</gene>
<organism evidence="3 4">
    <name type="scientific">Actinoplanes octamycinicus</name>
    <dbReference type="NCBI Taxonomy" id="135948"/>
    <lineage>
        <taxon>Bacteria</taxon>
        <taxon>Bacillati</taxon>
        <taxon>Actinomycetota</taxon>
        <taxon>Actinomycetes</taxon>
        <taxon>Micromonosporales</taxon>
        <taxon>Micromonosporaceae</taxon>
        <taxon>Actinoplanes</taxon>
    </lineage>
</organism>
<comment type="caution">
    <text evidence="3">The sequence shown here is derived from an EMBL/GenBank/DDBJ whole genome shotgun (WGS) entry which is preliminary data.</text>
</comment>
<name>A0A7W7H0W8_9ACTN</name>
<sequence>MVATIRTAGFIALAALFLAFVVVGVSSWIKGRRRKREEDIPRQDGGGSGHMNEGSTPGLWDSGSLDGP</sequence>
<keyword evidence="2" id="KW-0812">Transmembrane</keyword>
<protein>
    <submittedName>
        <fullName evidence="3">Uncharacterized protein</fullName>
    </submittedName>
</protein>
<evidence type="ECO:0000313" key="3">
    <source>
        <dbReference type="EMBL" id="MBB4741951.1"/>
    </source>
</evidence>
<dbReference type="RefSeq" id="WP_185042378.1">
    <property type="nucleotide sequence ID" value="NZ_BAABFG010000005.1"/>
</dbReference>
<evidence type="ECO:0000313" key="4">
    <source>
        <dbReference type="Proteomes" id="UP000546162"/>
    </source>
</evidence>